<sequence>MEELERVFHKAMINVFERARDECNFKPTYFLKMVTEHGGLEAAKRLIASSKPSDGFTKLWELKRLDISVEAVVLSPEFSVLFTDEEKNQARIRLKSYGYTPA</sequence>
<gene>
    <name evidence="1" type="ORF">KI810_00595</name>
</gene>
<dbReference type="RefSeq" id="WP_214173550.1">
    <property type="nucleotide sequence ID" value="NZ_JAHCVK010000001.1"/>
</dbReference>
<keyword evidence="2" id="KW-1185">Reference proteome</keyword>
<evidence type="ECO:0000313" key="1">
    <source>
        <dbReference type="EMBL" id="MBT0651541.1"/>
    </source>
</evidence>
<proteinExistence type="predicted"/>
<name>A0ABS5SAB7_9BACT</name>
<evidence type="ECO:0000313" key="2">
    <source>
        <dbReference type="Proteomes" id="UP000756860"/>
    </source>
</evidence>
<reference evidence="1 2" key="1">
    <citation type="submission" date="2021-05" db="EMBL/GenBank/DDBJ databases">
        <title>The draft genome of Geobacter luticola JCM 17780.</title>
        <authorList>
            <person name="Xu Z."/>
            <person name="Masuda Y."/>
            <person name="Itoh H."/>
            <person name="Senoo K."/>
        </authorList>
    </citation>
    <scope>NUCLEOTIDE SEQUENCE [LARGE SCALE GENOMIC DNA]</scope>
    <source>
        <strain evidence="1 2">JCM 17780</strain>
    </source>
</reference>
<organism evidence="1 2">
    <name type="scientific">Geomobilimonas luticola</name>
    <dbReference type="NCBI Taxonomy" id="1114878"/>
    <lineage>
        <taxon>Bacteria</taxon>
        <taxon>Pseudomonadati</taxon>
        <taxon>Thermodesulfobacteriota</taxon>
        <taxon>Desulfuromonadia</taxon>
        <taxon>Geobacterales</taxon>
        <taxon>Geobacteraceae</taxon>
        <taxon>Geomobilimonas</taxon>
    </lineage>
</organism>
<comment type="caution">
    <text evidence="1">The sequence shown here is derived from an EMBL/GenBank/DDBJ whole genome shotgun (WGS) entry which is preliminary data.</text>
</comment>
<dbReference type="Proteomes" id="UP000756860">
    <property type="component" value="Unassembled WGS sequence"/>
</dbReference>
<protein>
    <submittedName>
        <fullName evidence="1">Uncharacterized protein</fullName>
    </submittedName>
</protein>
<dbReference type="EMBL" id="JAHCVK010000001">
    <property type="protein sequence ID" value="MBT0651541.1"/>
    <property type="molecule type" value="Genomic_DNA"/>
</dbReference>
<accession>A0ABS5SAB7</accession>